<name>A0AAD4IS38_PERFH</name>
<dbReference type="PANTHER" id="PTHR33935:SF22">
    <property type="entry name" value="OS10G0149400 PROTEIN"/>
    <property type="match status" value="1"/>
</dbReference>
<dbReference type="Pfam" id="PF01190">
    <property type="entry name" value="Pollen_Ole_e_1"/>
    <property type="match status" value="1"/>
</dbReference>
<dbReference type="AlphaFoldDB" id="A0AAD4IS38"/>
<organism evidence="3 4">
    <name type="scientific">Perilla frutescens var. hirtella</name>
    <name type="common">Perilla citriodora</name>
    <name type="synonym">Perilla setoyensis</name>
    <dbReference type="NCBI Taxonomy" id="608512"/>
    <lineage>
        <taxon>Eukaryota</taxon>
        <taxon>Viridiplantae</taxon>
        <taxon>Streptophyta</taxon>
        <taxon>Embryophyta</taxon>
        <taxon>Tracheophyta</taxon>
        <taxon>Spermatophyta</taxon>
        <taxon>Magnoliopsida</taxon>
        <taxon>eudicotyledons</taxon>
        <taxon>Gunneridae</taxon>
        <taxon>Pentapetalae</taxon>
        <taxon>asterids</taxon>
        <taxon>lamiids</taxon>
        <taxon>Lamiales</taxon>
        <taxon>Lamiaceae</taxon>
        <taxon>Nepetoideae</taxon>
        <taxon>Elsholtzieae</taxon>
        <taxon>Perilla</taxon>
    </lineage>
</organism>
<keyword evidence="4" id="KW-1185">Reference proteome</keyword>
<dbReference type="EMBL" id="SDAM02004199">
    <property type="protein sequence ID" value="KAH6820279.1"/>
    <property type="molecule type" value="Genomic_DNA"/>
</dbReference>
<feature type="compositionally biased region" description="Pro residues" evidence="1">
    <location>
        <begin position="215"/>
        <end position="273"/>
    </location>
</feature>
<evidence type="ECO:0000313" key="3">
    <source>
        <dbReference type="EMBL" id="KAH6820279.1"/>
    </source>
</evidence>
<feature type="compositionally biased region" description="Pro residues" evidence="1">
    <location>
        <begin position="183"/>
        <end position="203"/>
    </location>
</feature>
<reference evidence="3 4" key="1">
    <citation type="journal article" date="2021" name="Nat. Commun.">
        <title>Incipient diploidization of the medicinal plant Perilla within 10,000 years.</title>
        <authorList>
            <person name="Zhang Y."/>
            <person name="Shen Q."/>
            <person name="Leng L."/>
            <person name="Zhang D."/>
            <person name="Chen S."/>
            <person name="Shi Y."/>
            <person name="Ning Z."/>
            <person name="Chen S."/>
        </authorList>
    </citation>
    <scope>NUCLEOTIDE SEQUENCE [LARGE SCALE GENOMIC DNA]</scope>
    <source>
        <strain evidence="4">cv. PC099</strain>
    </source>
</reference>
<evidence type="ECO:0000313" key="4">
    <source>
        <dbReference type="Proteomes" id="UP001190926"/>
    </source>
</evidence>
<accession>A0AAD4IS38</accession>
<feature type="chain" id="PRO_5042242383" evidence="2">
    <location>
        <begin position="23"/>
        <end position="296"/>
    </location>
</feature>
<dbReference type="PANTHER" id="PTHR33935">
    <property type="entry name" value="OS10G0148100 PROTEIN"/>
    <property type="match status" value="1"/>
</dbReference>
<dbReference type="Proteomes" id="UP001190926">
    <property type="component" value="Unassembled WGS sequence"/>
</dbReference>
<feature type="compositionally biased region" description="Pro residues" evidence="1">
    <location>
        <begin position="158"/>
        <end position="175"/>
    </location>
</feature>
<gene>
    <name evidence="3" type="ORF">C2S53_014017</name>
</gene>
<feature type="region of interest" description="Disordered" evidence="1">
    <location>
        <begin position="158"/>
        <end position="296"/>
    </location>
</feature>
<feature type="compositionally biased region" description="Low complexity" evidence="1">
    <location>
        <begin position="204"/>
        <end position="214"/>
    </location>
</feature>
<proteinExistence type="predicted"/>
<comment type="caution">
    <text evidence="3">The sequence shown here is derived from an EMBL/GenBank/DDBJ whole genome shotgun (WGS) entry which is preliminary data.</text>
</comment>
<protein>
    <submittedName>
        <fullName evidence="3">Uncharacterized protein</fullName>
    </submittedName>
</protein>
<sequence length="296" mass="31588">MAVQLKLKLFLLLTTLSFCCEAENSTVVKVVGLIHCTHDCGIRNHSSSSNASSNLGLDVLIICKGGKSNETKTQGNGGVDEHGKFNVTLSADPSSSIDGCYAKLQISNSSSSSSAPNCPIQASLNILHRPTTTIEFSPITCQSAFFWPFPNLTFFASPPPPPPPEYTPPPQPQVPLSPLASPVQPPQPSYDDPPSPPPTPPPTYQNLPTPTSSPQAPPPLPLYTEPSPPLLPPVNNPTPPKSPTPALSPPSLPPPSRRRPNPIPRAPPIPRLPVTPSVPRKYFNAPKSKSKPPRYD</sequence>
<evidence type="ECO:0000256" key="1">
    <source>
        <dbReference type="SAM" id="MobiDB-lite"/>
    </source>
</evidence>
<evidence type="ECO:0000256" key="2">
    <source>
        <dbReference type="SAM" id="SignalP"/>
    </source>
</evidence>
<dbReference type="PRINTS" id="PR01217">
    <property type="entry name" value="PRICHEXTENSN"/>
</dbReference>
<feature type="signal peptide" evidence="2">
    <location>
        <begin position="1"/>
        <end position="22"/>
    </location>
</feature>
<keyword evidence="2" id="KW-0732">Signal</keyword>